<comment type="caution">
    <text evidence="1">The sequence shown here is derived from an EMBL/GenBank/DDBJ whole genome shotgun (WGS) entry which is preliminary data.</text>
</comment>
<dbReference type="Proteomes" id="UP001151532">
    <property type="component" value="Chromosome 6"/>
</dbReference>
<dbReference type="AlphaFoldDB" id="A0A9Q0Q3A3"/>
<accession>A0A9Q0Q3A3</accession>
<gene>
    <name evidence="1" type="ORF">OIU79_012468</name>
</gene>
<reference evidence="1" key="1">
    <citation type="submission" date="2022-11" db="EMBL/GenBank/DDBJ databases">
        <authorList>
            <person name="Hyden B.L."/>
            <person name="Feng K."/>
            <person name="Yates T."/>
            <person name="Jawdy S."/>
            <person name="Smart L.B."/>
            <person name="Muchero W."/>
        </authorList>
    </citation>
    <scope>NUCLEOTIDE SEQUENCE</scope>
    <source>
        <tissue evidence="1">Shoot tip</tissue>
    </source>
</reference>
<sequence length="60" mass="7280">MRPRWFQIRLILFGISGFLPCTLMRGQAPEDIHRHHFYHFLLTILSNLTRPRLNKIHKLQ</sequence>
<keyword evidence="2" id="KW-1185">Reference proteome</keyword>
<protein>
    <submittedName>
        <fullName evidence="1">Uncharacterized protein</fullName>
    </submittedName>
</protein>
<evidence type="ECO:0000313" key="2">
    <source>
        <dbReference type="Proteomes" id="UP001151532"/>
    </source>
</evidence>
<proteinExistence type="predicted"/>
<evidence type="ECO:0000313" key="1">
    <source>
        <dbReference type="EMBL" id="KAJ6699211.1"/>
    </source>
</evidence>
<name>A0A9Q0Q3A3_SALPP</name>
<organism evidence="1 2">
    <name type="scientific">Salix purpurea</name>
    <name type="common">Purple osier willow</name>
    <dbReference type="NCBI Taxonomy" id="77065"/>
    <lineage>
        <taxon>Eukaryota</taxon>
        <taxon>Viridiplantae</taxon>
        <taxon>Streptophyta</taxon>
        <taxon>Embryophyta</taxon>
        <taxon>Tracheophyta</taxon>
        <taxon>Spermatophyta</taxon>
        <taxon>Magnoliopsida</taxon>
        <taxon>eudicotyledons</taxon>
        <taxon>Gunneridae</taxon>
        <taxon>Pentapetalae</taxon>
        <taxon>rosids</taxon>
        <taxon>fabids</taxon>
        <taxon>Malpighiales</taxon>
        <taxon>Salicaceae</taxon>
        <taxon>Saliceae</taxon>
        <taxon>Salix</taxon>
    </lineage>
</organism>
<dbReference type="EMBL" id="JAPFFK010000017">
    <property type="protein sequence ID" value="KAJ6699211.1"/>
    <property type="molecule type" value="Genomic_DNA"/>
</dbReference>
<reference evidence="1" key="2">
    <citation type="journal article" date="2023" name="Int. J. Mol. Sci.">
        <title>De Novo Assembly and Annotation of 11 Diverse Shrub Willow (Salix) Genomes Reveals Novel Gene Organization in Sex-Linked Regions.</title>
        <authorList>
            <person name="Hyden B."/>
            <person name="Feng K."/>
            <person name="Yates T.B."/>
            <person name="Jawdy S."/>
            <person name="Cereghino C."/>
            <person name="Smart L.B."/>
            <person name="Muchero W."/>
        </authorList>
    </citation>
    <scope>NUCLEOTIDE SEQUENCE</scope>
    <source>
        <tissue evidence="1">Shoot tip</tissue>
    </source>
</reference>